<comment type="caution">
    <text evidence="1">The sequence shown here is derived from an EMBL/GenBank/DDBJ whole genome shotgun (WGS) entry which is preliminary data.</text>
</comment>
<gene>
    <name evidence="1" type="ORF">C8N24_0259</name>
</gene>
<organism evidence="1 2">
    <name type="scientific">Solirubrobacter pauli</name>
    <dbReference type="NCBI Taxonomy" id="166793"/>
    <lineage>
        <taxon>Bacteria</taxon>
        <taxon>Bacillati</taxon>
        <taxon>Actinomycetota</taxon>
        <taxon>Thermoleophilia</taxon>
        <taxon>Solirubrobacterales</taxon>
        <taxon>Solirubrobacteraceae</taxon>
        <taxon>Solirubrobacter</taxon>
    </lineage>
</organism>
<accession>A0A660L7W3</accession>
<dbReference type="EMBL" id="RBIL01000001">
    <property type="protein sequence ID" value="RKQ90456.1"/>
    <property type="molecule type" value="Genomic_DNA"/>
</dbReference>
<name>A0A660L7W3_9ACTN</name>
<dbReference type="AlphaFoldDB" id="A0A660L7W3"/>
<sequence>MASFYVSFDGAASERELAALSAEPGIEYVAERSCENVNAFRVEAATPDEAVTRLANAADWLMLTYHVITVTSHSV</sequence>
<dbReference type="RefSeq" id="WP_121247081.1">
    <property type="nucleotide sequence ID" value="NZ_RBIL01000001.1"/>
</dbReference>
<evidence type="ECO:0000313" key="1">
    <source>
        <dbReference type="EMBL" id="RKQ90456.1"/>
    </source>
</evidence>
<keyword evidence="2" id="KW-1185">Reference proteome</keyword>
<protein>
    <submittedName>
        <fullName evidence="1">Uncharacterized protein</fullName>
    </submittedName>
</protein>
<reference evidence="1 2" key="1">
    <citation type="submission" date="2018-10" db="EMBL/GenBank/DDBJ databases">
        <title>Genomic Encyclopedia of Archaeal and Bacterial Type Strains, Phase II (KMG-II): from individual species to whole genera.</title>
        <authorList>
            <person name="Goeker M."/>
        </authorList>
    </citation>
    <scope>NUCLEOTIDE SEQUENCE [LARGE SCALE GENOMIC DNA]</scope>
    <source>
        <strain evidence="1 2">DSM 14954</strain>
    </source>
</reference>
<dbReference type="Proteomes" id="UP000278962">
    <property type="component" value="Unassembled WGS sequence"/>
</dbReference>
<evidence type="ECO:0000313" key="2">
    <source>
        <dbReference type="Proteomes" id="UP000278962"/>
    </source>
</evidence>
<proteinExistence type="predicted"/>